<evidence type="ECO:0000256" key="4">
    <source>
        <dbReference type="SAM" id="MobiDB-lite"/>
    </source>
</evidence>
<keyword evidence="3" id="KW-0862">Zinc</keyword>
<protein>
    <recommendedName>
        <fullName evidence="5">Ubiquitin-like domain-containing protein</fullName>
    </recommendedName>
</protein>
<feature type="compositionally biased region" description="Pro residues" evidence="4">
    <location>
        <begin position="41"/>
        <end position="52"/>
    </location>
</feature>
<dbReference type="InterPro" id="IPR050652">
    <property type="entry name" value="AN1_A20_ZnFinger"/>
</dbReference>
<sequence>SDDGPGAPSGSPQAGSPKGGGAPPPDGGGPPPPFPTDGIPPGLPPPPPNLPPPIMVHIRTMMAGSNNEFSLAIAPDCTIGNLKHIIADRLDAAPERQLLSLEGKLLDDDLAVLSQYGVTSSCQILMNLKLSTGTSTKASSDVILFVPNSFPSNNDALRNVIRGMTSRRAPSRARRKEKPADSTAQQWTPQKDMENAMTRNRMKSLIKGRRQRRQSLIDSGVINVSESGSSTPDHGSVIGSAENSVPATPPEWALSSSLSASSISSISTTSLASSSKESVVMEVTEKELKMFFDAPETRGELDATRCDLSVPPSSYEEYQQIKKQKELREKTRCKVCRSKLKLAEQSVVCACARAFCKKHRAPKEHHCPIDYKQTGRDKISKDNPKIYDGGKAKGKLA</sequence>
<dbReference type="InterPro" id="IPR000058">
    <property type="entry name" value="Znf_AN1"/>
</dbReference>
<evidence type="ECO:0000313" key="6">
    <source>
        <dbReference type="EMBL" id="GMT18641.1"/>
    </source>
</evidence>
<feature type="region of interest" description="Disordered" evidence="4">
    <location>
        <begin position="1"/>
        <end position="52"/>
    </location>
</feature>
<dbReference type="PROSITE" id="PS50053">
    <property type="entry name" value="UBIQUITIN_2"/>
    <property type="match status" value="1"/>
</dbReference>
<dbReference type="Proteomes" id="UP001432322">
    <property type="component" value="Unassembled WGS sequence"/>
</dbReference>
<feature type="compositionally biased region" description="Pro residues" evidence="4">
    <location>
        <begin position="22"/>
        <end position="35"/>
    </location>
</feature>
<feature type="non-terminal residue" evidence="6">
    <location>
        <position position="1"/>
    </location>
</feature>
<dbReference type="EMBL" id="BTSY01000003">
    <property type="protein sequence ID" value="GMT18641.1"/>
    <property type="molecule type" value="Genomic_DNA"/>
</dbReference>
<feature type="compositionally biased region" description="Low complexity" evidence="4">
    <location>
        <begin position="1"/>
        <end position="16"/>
    </location>
</feature>
<dbReference type="SMART" id="SM00213">
    <property type="entry name" value="UBQ"/>
    <property type="match status" value="1"/>
</dbReference>
<keyword evidence="2" id="KW-0863">Zinc-finger</keyword>
<evidence type="ECO:0000259" key="5">
    <source>
        <dbReference type="PROSITE" id="PS50053"/>
    </source>
</evidence>
<evidence type="ECO:0000313" key="7">
    <source>
        <dbReference type="Proteomes" id="UP001432322"/>
    </source>
</evidence>
<comment type="caution">
    <text evidence="6">The sequence shown here is derived from an EMBL/GenBank/DDBJ whole genome shotgun (WGS) entry which is preliminary data.</text>
</comment>
<name>A0AAV5VGY7_9BILA</name>
<organism evidence="6 7">
    <name type="scientific">Pristionchus fissidentatus</name>
    <dbReference type="NCBI Taxonomy" id="1538716"/>
    <lineage>
        <taxon>Eukaryota</taxon>
        <taxon>Metazoa</taxon>
        <taxon>Ecdysozoa</taxon>
        <taxon>Nematoda</taxon>
        <taxon>Chromadorea</taxon>
        <taxon>Rhabditida</taxon>
        <taxon>Rhabditina</taxon>
        <taxon>Diplogasteromorpha</taxon>
        <taxon>Diplogasteroidea</taxon>
        <taxon>Neodiplogasteridae</taxon>
        <taxon>Pristionchus</taxon>
    </lineage>
</organism>
<dbReference type="SUPFAM" id="SSF118310">
    <property type="entry name" value="AN1-like Zinc finger"/>
    <property type="match status" value="1"/>
</dbReference>
<dbReference type="SMART" id="SM00154">
    <property type="entry name" value="ZnF_AN1"/>
    <property type="match status" value="1"/>
</dbReference>
<dbReference type="InterPro" id="IPR029071">
    <property type="entry name" value="Ubiquitin-like_domsf"/>
</dbReference>
<feature type="domain" description="Ubiquitin-like" evidence="5">
    <location>
        <begin position="54"/>
        <end position="133"/>
    </location>
</feature>
<evidence type="ECO:0000256" key="3">
    <source>
        <dbReference type="ARBA" id="ARBA00022833"/>
    </source>
</evidence>
<feature type="region of interest" description="Disordered" evidence="4">
    <location>
        <begin position="164"/>
        <end position="197"/>
    </location>
</feature>
<proteinExistence type="predicted"/>
<gene>
    <name evidence="6" type="ORF">PFISCL1PPCAC_9938</name>
</gene>
<dbReference type="PANTHER" id="PTHR10634">
    <property type="entry name" value="AN1-TYPE ZINC FINGER PROTEIN"/>
    <property type="match status" value="1"/>
</dbReference>
<dbReference type="InterPro" id="IPR035896">
    <property type="entry name" value="AN1-like_Znf"/>
</dbReference>
<dbReference type="Pfam" id="PF00240">
    <property type="entry name" value="ubiquitin"/>
    <property type="match status" value="1"/>
</dbReference>
<feature type="region of interest" description="Disordered" evidence="4">
    <location>
        <begin position="374"/>
        <end position="397"/>
    </location>
</feature>
<dbReference type="GO" id="GO:0008270">
    <property type="term" value="F:zinc ion binding"/>
    <property type="evidence" value="ECO:0007669"/>
    <property type="project" value="UniProtKB-KW"/>
</dbReference>
<dbReference type="AlphaFoldDB" id="A0AAV5VGY7"/>
<keyword evidence="1" id="KW-0479">Metal-binding</keyword>
<dbReference type="Gene3D" id="3.10.20.90">
    <property type="entry name" value="Phosphatidylinositol 3-kinase Catalytic Subunit, Chain A, domain 1"/>
    <property type="match status" value="1"/>
</dbReference>
<dbReference type="InterPro" id="IPR000626">
    <property type="entry name" value="Ubiquitin-like_dom"/>
</dbReference>
<evidence type="ECO:0000256" key="2">
    <source>
        <dbReference type="ARBA" id="ARBA00022771"/>
    </source>
</evidence>
<accession>A0AAV5VGY7</accession>
<feature type="compositionally biased region" description="Basic and acidic residues" evidence="4">
    <location>
        <begin position="374"/>
        <end position="391"/>
    </location>
</feature>
<dbReference type="SUPFAM" id="SSF54236">
    <property type="entry name" value="Ubiquitin-like"/>
    <property type="match status" value="1"/>
</dbReference>
<feature type="region of interest" description="Disordered" evidence="4">
    <location>
        <begin position="217"/>
        <end position="253"/>
    </location>
</feature>
<feature type="compositionally biased region" description="Polar residues" evidence="4">
    <location>
        <begin position="217"/>
        <end position="233"/>
    </location>
</feature>
<dbReference type="CDD" id="cd17039">
    <property type="entry name" value="Ubl_ubiquitin_like"/>
    <property type="match status" value="1"/>
</dbReference>
<keyword evidence="7" id="KW-1185">Reference proteome</keyword>
<evidence type="ECO:0000256" key="1">
    <source>
        <dbReference type="ARBA" id="ARBA00022723"/>
    </source>
</evidence>
<dbReference type="PANTHER" id="PTHR10634:SF67">
    <property type="entry name" value="AN1-TYPE ZINC FINGER PROTEIN 3"/>
    <property type="match status" value="1"/>
</dbReference>
<reference evidence="6" key="1">
    <citation type="submission" date="2023-10" db="EMBL/GenBank/DDBJ databases">
        <title>Genome assembly of Pristionchus species.</title>
        <authorList>
            <person name="Yoshida K."/>
            <person name="Sommer R.J."/>
        </authorList>
    </citation>
    <scope>NUCLEOTIDE SEQUENCE</scope>
    <source>
        <strain evidence="6">RS5133</strain>
    </source>
</reference>
<dbReference type="Gene3D" id="4.10.1110.10">
    <property type="entry name" value="AN1-like Zinc finger"/>
    <property type="match status" value="1"/>
</dbReference>